<dbReference type="GeneID" id="111112968"/>
<evidence type="ECO:0000256" key="1">
    <source>
        <dbReference type="ARBA" id="ARBA00022553"/>
    </source>
</evidence>
<dbReference type="OrthoDB" id="6270329at2759"/>
<dbReference type="InterPro" id="IPR013083">
    <property type="entry name" value="Znf_RING/FYVE/PHD"/>
</dbReference>
<dbReference type="AlphaFoldDB" id="A0A8B8BUK1"/>
<dbReference type="InterPro" id="IPR017907">
    <property type="entry name" value="Znf_RING_CS"/>
</dbReference>
<dbReference type="InterPro" id="IPR000315">
    <property type="entry name" value="Znf_B-box"/>
</dbReference>
<dbReference type="CDD" id="cd19757">
    <property type="entry name" value="Bbox1"/>
    <property type="match status" value="1"/>
</dbReference>
<keyword evidence="4" id="KW-0862">Zinc</keyword>
<dbReference type="PROSITE" id="PS00518">
    <property type="entry name" value="ZF_RING_1"/>
    <property type="match status" value="1"/>
</dbReference>
<dbReference type="InterPro" id="IPR011042">
    <property type="entry name" value="6-blade_b-propeller_TolB-like"/>
</dbReference>
<dbReference type="PANTHER" id="PTHR25462:SF296">
    <property type="entry name" value="MEIOTIC P26, ISOFORM F"/>
    <property type="match status" value="1"/>
</dbReference>
<dbReference type="RefSeq" id="XP_022306576.1">
    <property type="nucleotide sequence ID" value="XM_022450868.1"/>
</dbReference>
<name>A0A8B8BUK1_CRAVI</name>
<feature type="domain" description="RING-type" evidence="6">
    <location>
        <begin position="19"/>
        <end position="66"/>
    </location>
</feature>
<keyword evidence="1" id="KW-0597">Phosphoprotein</keyword>
<sequence length="627" mass="70641">MATSKAETLDSAKEVKNVCPICFESFKTPRYLPCSHTFCHNCLSSYILSTCKSKENPVGFPCPLCRQFVPAPSFLGEPDKWTEFIPINTIVRAICEQNDKFCNECRRENEEEEATDWCNSCLESLCRTCVKSHKRNASSRNHELIPLSNKCTIPIENESRVLCKDHSVAVKYMCVDHEELCCAECVCTKHRTCNQVDEIEKTAENLIKAGTLEKLGQEILQCNGVLIQAKTEGEATMKYIDETSDKILKESSDVRDKLVRHINALVETHQDELAKKVKGQKESLVIFVDTVSDRQLLMAQLAQTLTDKENTPPSVLVHNYLKIKGQFKQITGLRFYKPSLKLHSYASKHLLTILDTLRLEDVRMENKSVPVWDIGLTCVIVKIICELPESGGGYITGGCFLENGDIVLANNDSKQCLYYNKSKLVRKIQLWGKPWDVICRKPPGLIISTNLSFKGYIEQIDVQELKNISTKCISDKFCDVYQLAISPEFVYAACSTFILKLDHKGNAVKKISVDEQTFSVAVNNQEEIISSSCKTEQVTVMNQSGTKLHSYSNENLKNPISLDVIFSGCIFVAGQKSNNIHVLTPTAELLRIFEFVSPRCIRLKENSYMCIVDSNKGPTKVCEFLPA</sequence>
<dbReference type="Pfam" id="PF13445">
    <property type="entry name" value="zf-RING_UBOX"/>
    <property type="match status" value="1"/>
</dbReference>
<dbReference type="PROSITE" id="PS50119">
    <property type="entry name" value="ZF_BBOX"/>
    <property type="match status" value="1"/>
</dbReference>
<dbReference type="SUPFAM" id="SSF101898">
    <property type="entry name" value="NHL repeat"/>
    <property type="match status" value="1"/>
</dbReference>
<feature type="domain" description="B box-type" evidence="7">
    <location>
        <begin position="97"/>
        <end position="147"/>
    </location>
</feature>
<keyword evidence="8" id="KW-1185">Reference proteome</keyword>
<evidence type="ECO:0000256" key="3">
    <source>
        <dbReference type="ARBA" id="ARBA00022771"/>
    </source>
</evidence>
<dbReference type="KEGG" id="cvn:111112968"/>
<accession>A0A8B8BUK1</accession>
<evidence type="ECO:0000256" key="4">
    <source>
        <dbReference type="ARBA" id="ARBA00022833"/>
    </source>
</evidence>
<dbReference type="Gene3D" id="2.120.10.30">
    <property type="entry name" value="TolB, C-terminal domain"/>
    <property type="match status" value="1"/>
</dbReference>
<evidence type="ECO:0000256" key="2">
    <source>
        <dbReference type="ARBA" id="ARBA00022723"/>
    </source>
</evidence>
<dbReference type="InterPro" id="IPR027370">
    <property type="entry name" value="Znf-RING_euk"/>
</dbReference>
<dbReference type="Gene3D" id="3.30.40.10">
    <property type="entry name" value="Zinc/RING finger domain, C3HC4 (zinc finger)"/>
    <property type="match status" value="1"/>
</dbReference>
<dbReference type="PANTHER" id="PTHR25462">
    <property type="entry name" value="BONUS, ISOFORM C-RELATED"/>
    <property type="match status" value="1"/>
</dbReference>
<gene>
    <name evidence="9" type="primary">LOC111112968</name>
</gene>
<dbReference type="GO" id="GO:0008270">
    <property type="term" value="F:zinc ion binding"/>
    <property type="evidence" value="ECO:0007669"/>
    <property type="project" value="UniProtKB-KW"/>
</dbReference>
<evidence type="ECO:0000313" key="9">
    <source>
        <dbReference type="RefSeq" id="XP_022306576.1"/>
    </source>
</evidence>
<dbReference type="InterPro" id="IPR001841">
    <property type="entry name" value="Znf_RING"/>
</dbReference>
<evidence type="ECO:0000259" key="7">
    <source>
        <dbReference type="PROSITE" id="PS50119"/>
    </source>
</evidence>
<reference evidence="9" key="1">
    <citation type="submission" date="2025-08" db="UniProtKB">
        <authorList>
            <consortium name="RefSeq"/>
        </authorList>
    </citation>
    <scope>IDENTIFICATION</scope>
    <source>
        <tissue evidence="9">Whole sample</tissue>
    </source>
</reference>
<evidence type="ECO:0000313" key="8">
    <source>
        <dbReference type="Proteomes" id="UP000694844"/>
    </source>
</evidence>
<evidence type="ECO:0000256" key="5">
    <source>
        <dbReference type="PROSITE-ProRule" id="PRU00024"/>
    </source>
</evidence>
<dbReference type="SUPFAM" id="SSF57850">
    <property type="entry name" value="RING/U-box"/>
    <property type="match status" value="1"/>
</dbReference>
<organism evidence="8 9">
    <name type="scientific">Crassostrea virginica</name>
    <name type="common">Eastern oyster</name>
    <dbReference type="NCBI Taxonomy" id="6565"/>
    <lineage>
        <taxon>Eukaryota</taxon>
        <taxon>Metazoa</taxon>
        <taxon>Spiralia</taxon>
        <taxon>Lophotrochozoa</taxon>
        <taxon>Mollusca</taxon>
        <taxon>Bivalvia</taxon>
        <taxon>Autobranchia</taxon>
        <taxon>Pteriomorphia</taxon>
        <taxon>Ostreida</taxon>
        <taxon>Ostreoidea</taxon>
        <taxon>Ostreidae</taxon>
        <taxon>Crassostrea</taxon>
    </lineage>
</organism>
<protein>
    <submittedName>
        <fullName evidence="9">Uncharacterized protein LOC111112968 isoform X1</fullName>
    </submittedName>
</protein>
<dbReference type="SMART" id="SM00184">
    <property type="entry name" value="RING"/>
    <property type="match status" value="1"/>
</dbReference>
<dbReference type="Proteomes" id="UP000694844">
    <property type="component" value="Chromosome 9"/>
</dbReference>
<dbReference type="InterPro" id="IPR047153">
    <property type="entry name" value="TRIM45/56/19-like"/>
</dbReference>
<evidence type="ECO:0000259" key="6">
    <source>
        <dbReference type="PROSITE" id="PS50089"/>
    </source>
</evidence>
<dbReference type="GO" id="GO:0061630">
    <property type="term" value="F:ubiquitin protein ligase activity"/>
    <property type="evidence" value="ECO:0007669"/>
    <property type="project" value="TreeGrafter"/>
</dbReference>
<dbReference type="Gene3D" id="3.30.160.60">
    <property type="entry name" value="Classic Zinc Finger"/>
    <property type="match status" value="1"/>
</dbReference>
<keyword evidence="3 5" id="KW-0863">Zinc-finger</keyword>
<keyword evidence="2" id="KW-0479">Metal-binding</keyword>
<dbReference type="SMART" id="SM00336">
    <property type="entry name" value="BBOX"/>
    <property type="match status" value="1"/>
</dbReference>
<dbReference type="PROSITE" id="PS50089">
    <property type="entry name" value="ZF_RING_2"/>
    <property type="match status" value="1"/>
</dbReference>
<proteinExistence type="predicted"/>